<accession>A0A6J7ICK6</accession>
<dbReference type="EMBL" id="CAFBMS010000117">
    <property type="protein sequence ID" value="CAB4928094.1"/>
    <property type="molecule type" value="Genomic_DNA"/>
</dbReference>
<name>A0A6J7ICK6_9ZZZZ</name>
<reference evidence="1" key="1">
    <citation type="submission" date="2020-05" db="EMBL/GenBank/DDBJ databases">
        <authorList>
            <person name="Chiriac C."/>
            <person name="Salcher M."/>
            <person name="Ghai R."/>
            <person name="Kavagutti S V."/>
        </authorList>
    </citation>
    <scope>NUCLEOTIDE SEQUENCE</scope>
</reference>
<gene>
    <name evidence="1" type="ORF">UFOPK3614_01228</name>
</gene>
<dbReference type="AlphaFoldDB" id="A0A6J7ICK6"/>
<sequence length="161" mass="17334">MPSNLWTGFARARKYDGDTNRIRRAQRILSAITLRVVDAGIDVASALAALATMRWYAWADRNGAGVVKDWNLGPPLVRSSIAPADVPTIFTYVEAARDELVAGPDAPEGWRSMLLLGQRVTLPNGTQCRIATASLFGADTFNSRLACTRAWVATGFGAVAP</sequence>
<evidence type="ECO:0000313" key="1">
    <source>
        <dbReference type="EMBL" id="CAB4928094.1"/>
    </source>
</evidence>
<organism evidence="1">
    <name type="scientific">freshwater metagenome</name>
    <dbReference type="NCBI Taxonomy" id="449393"/>
    <lineage>
        <taxon>unclassified sequences</taxon>
        <taxon>metagenomes</taxon>
        <taxon>ecological metagenomes</taxon>
    </lineage>
</organism>
<protein>
    <submittedName>
        <fullName evidence="1">Unannotated protein</fullName>
    </submittedName>
</protein>
<proteinExistence type="predicted"/>